<dbReference type="EMBL" id="CP033019">
    <property type="protein sequence ID" value="AYM76889.1"/>
    <property type="molecule type" value="Genomic_DNA"/>
</dbReference>
<gene>
    <name evidence="1" type="ORF">D9M09_14585</name>
</gene>
<dbReference type="Proteomes" id="UP000279594">
    <property type="component" value="Chromosome"/>
</dbReference>
<sequence>MIALGALAGAAVSGIWKAAAIVLAGVLLAVASSTGTGWWLAASDRDTARAALVLEQGVTAALRASISEQNRAIDGMAKATLAAQDRGAAAQAAVVAKGRKYDAALAQVAGARATTCDEAMPVVRLLLEGVR</sequence>
<protein>
    <submittedName>
        <fullName evidence="1">Uncharacterized protein</fullName>
    </submittedName>
</protein>
<dbReference type="AlphaFoldDB" id="A0A3G2EBT7"/>
<reference evidence="1 2" key="1">
    <citation type="submission" date="2018-10" db="EMBL/GenBank/DDBJ databases">
        <title>Effects of UV and annual dynamics of microbial communities in freshwater RAS systems.</title>
        <authorList>
            <person name="Bekkelund A.K."/>
            <person name="Hansen B.R."/>
            <person name="Stokken H."/>
            <person name="Eriksen B.F."/>
            <person name="Kashulin N.A."/>
        </authorList>
    </citation>
    <scope>NUCLEOTIDE SEQUENCE [LARGE SCALE GENOMIC DNA]</scope>
    <source>
        <strain evidence="1 2">BHSEK</strain>
    </source>
</reference>
<name>A0A3G2EBT7_9BURK</name>
<dbReference type="RefSeq" id="WP_121669691.1">
    <property type="nucleotide sequence ID" value="NZ_CP033019.1"/>
</dbReference>
<keyword evidence="2" id="KW-1185">Reference proteome</keyword>
<evidence type="ECO:0000313" key="1">
    <source>
        <dbReference type="EMBL" id="AYM76889.1"/>
    </source>
</evidence>
<accession>A0A3G2EBT7</accession>
<evidence type="ECO:0000313" key="2">
    <source>
        <dbReference type="Proteomes" id="UP000279594"/>
    </source>
</evidence>
<proteinExistence type="predicted"/>
<organism evidence="1 2">
    <name type="scientific">Janthinobacterium agaricidamnosum</name>
    <dbReference type="NCBI Taxonomy" id="55508"/>
    <lineage>
        <taxon>Bacteria</taxon>
        <taxon>Pseudomonadati</taxon>
        <taxon>Pseudomonadota</taxon>
        <taxon>Betaproteobacteria</taxon>
        <taxon>Burkholderiales</taxon>
        <taxon>Oxalobacteraceae</taxon>
        <taxon>Janthinobacterium</taxon>
    </lineage>
</organism>